<gene>
    <name evidence="1" type="ORF">GO755_29625</name>
</gene>
<keyword evidence="2" id="KW-1185">Reference proteome</keyword>
<evidence type="ECO:0000313" key="1">
    <source>
        <dbReference type="EMBL" id="MVM34227.1"/>
    </source>
</evidence>
<dbReference type="Proteomes" id="UP000436006">
    <property type="component" value="Unassembled WGS sequence"/>
</dbReference>
<organism evidence="1 2">
    <name type="scientific">Spirosoma arboris</name>
    <dbReference type="NCBI Taxonomy" id="2682092"/>
    <lineage>
        <taxon>Bacteria</taxon>
        <taxon>Pseudomonadati</taxon>
        <taxon>Bacteroidota</taxon>
        <taxon>Cytophagia</taxon>
        <taxon>Cytophagales</taxon>
        <taxon>Cytophagaceae</taxon>
        <taxon>Spirosoma</taxon>
    </lineage>
</organism>
<protein>
    <submittedName>
        <fullName evidence="1">Uncharacterized protein</fullName>
    </submittedName>
</protein>
<reference evidence="1 2" key="1">
    <citation type="submission" date="2019-12" db="EMBL/GenBank/DDBJ databases">
        <title>Spirosoma sp. HMF4905 genome sequencing and assembly.</title>
        <authorList>
            <person name="Kang H."/>
            <person name="Cha I."/>
            <person name="Kim H."/>
            <person name="Joh K."/>
        </authorList>
    </citation>
    <scope>NUCLEOTIDE SEQUENCE [LARGE SCALE GENOMIC DNA]</scope>
    <source>
        <strain evidence="1 2">HMF4905</strain>
    </source>
</reference>
<comment type="caution">
    <text evidence="1">The sequence shown here is derived from an EMBL/GenBank/DDBJ whole genome shotgun (WGS) entry which is preliminary data.</text>
</comment>
<evidence type="ECO:0000313" key="2">
    <source>
        <dbReference type="Proteomes" id="UP000436006"/>
    </source>
</evidence>
<accession>A0A7K1SK93</accession>
<name>A0A7K1SK93_9BACT</name>
<dbReference type="AlphaFoldDB" id="A0A7K1SK93"/>
<sequence length="190" mass="20742">MGVCDAKKIKQNLKRCGQKALAKGVNELIYIGMRDEQSIAFTFDSTNTTILTAIAMGTSQKLFAYEGKNYSNDPSVGFNRTDFDLTLPQTMVIVLFSNSPATKLEMEALFTRKDLVLIYERVSGDFEAMGVGAGMQVTNFVYRPNDDNKGAFVVTLTGADEVDLPKTVRHVTSGTDDTRVYLAGLVAADA</sequence>
<dbReference type="EMBL" id="WPIN01000015">
    <property type="protein sequence ID" value="MVM34227.1"/>
    <property type="molecule type" value="Genomic_DNA"/>
</dbReference>
<dbReference type="RefSeq" id="WP_157589055.1">
    <property type="nucleotide sequence ID" value="NZ_WPIN01000015.1"/>
</dbReference>
<proteinExistence type="predicted"/>